<keyword evidence="2" id="KW-1185">Reference proteome</keyword>
<dbReference type="EMBL" id="KQ995756">
    <property type="protein sequence ID" value="KZV45887.1"/>
    <property type="molecule type" value="Genomic_DNA"/>
</dbReference>
<sequence length="256" mass="29146">MSTSTVATELGPGTIIARTIGARRTRTRPLLELLDSGLKLVATRLLRHLRRLKRFHIIHTGRRKIYLILYLPSSPTQRDTRLKSSSRYEPQIPLRLVSTLYLSSYAPSTRHKGDKTKKAVMDQKFLRRSVRLIKLICIQALGNKSQTMLILFPYTDLKGIFSSSTEIIVLPMEGHTDLSTIVLTLPVLTVRSTAQDFIPNDPAQASETTWRSSNQLAKLIKIRAEFQLDHLAYQLRTSSLSIQYEYVKQLGEVRTD</sequence>
<accession>A0A2Z7CIY6</accession>
<dbReference type="Proteomes" id="UP000250235">
    <property type="component" value="Unassembled WGS sequence"/>
</dbReference>
<name>A0A2Z7CIY6_9LAMI</name>
<reference evidence="1 2" key="1">
    <citation type="journal article" date="2015" name="Proc. Natl. Acad. Sci. U.S.A.">
        <title>The resurrection genome of Boea hygrometrica: A blueprint for survival of dehydration.</title>
        <authorList>
            <person name="Xiao L."/>
            <person name="Yang G."/>
            <person name="Zhang L."/>
            <person name="Yang X."/>
            <person name="Zhao S."/>
            <person name="Ji Z."/>
            <person name="Zhou Q."/>
            <person name="Hu M."/>
            <person name="Wang Y."/>
            <person name="Chen M."/>
            <person name="Xu Y."/>
            <person name="Jin H."/>
            <person name="Xiao X."/>
            <person name="Hu G."/>
            <person name="Bao F."/>
            <person name="Hu Y."/>
            <person name="Wan P."/>
            <person name="Li L."/>
            <person name="Deng X."/>
            <person name="Kuang T."/>
            <person name="Xiang C."/>
            <person name="Zhu J.K."/>
            <person name="Oliver M.J."/>
            <person name="He Y."/>
        </authorList>
    </citation>
    <scope>NUCLEOTIDE SEQUENCE [LARGE SCALE GENOMIC DNA]</scope>
    <source>
        <strain evidence="2">cv. XS01</strain>
    </source>
</reference>
<organism evidence="1 2">
    <name type="scientific">Dorcoceras hygrometricum</name>
    <dbReference type="NCBI Taxonomy" id="472368"/>
    <lineage>
        <taxon>Eukaryota</taxon>
        <taxon>Viridiplantae</taxon>
        <taxon>Streptophyta</taxon>
        <taxon>Embryophyta</taxon>
        <taxon>Tracheophyta</taxon>
        <taxon>Spermatophyta</taxon>
        <taxon>Magnoliopsida</taxon>
        <taxon>eudicotyledons</taxon>
        <taxon>Gunneridae</taxon>
        <taxon>Pentapetalae</taxon>
        <taxon>asterids</taxon>
        <taxon>lamiids</taxon>
        <taxon>Lamiales</taxon>
        <taxon>Gesneriaceae</taxon>
        <taxon>Didymocarpoideae</taxon>
        <taxon>Trichosporeae</taxon>
        <taxon>Loxocarpinae</taxon>
        <taxon>Dorcoceras</taxon>
    </lineage>
</organism>
<gene>
    <name evidence="1" type="ORF">F511_32657</name>
</gene>
<dbReference type="AlphaFoldDB" id="A0A2Z7CIY6"/>
<proteinExistence type="predicted"/>
<evidence type="ECO:0000313" key="1">
    <source>
        <dbReference type="EMBL" id="KZV45887.1"/>
    </source>
</evidence>
<protein>
    <submittedName>
        <fullName evidence="1">Uncharacterized protein</fullName>
    </submittedName>
</protein>
<evidence type="ECO:0000313" key="2">
    <source>
        <dbReference type="Proteomes" id="UP000250235"/>
    </source>
</evidence>